<evidence type="ECO:0000256" key="4">
    <source>
        <dbReference type="RuleBase" id="RU003718"/>
    </source>
</evidence>
<dbReference type="PANTHER" id="PTHR48046">
    <property type="entry name" value="UDP-GLYCOSYLTRANSFERASE 72E1"/>
    <property type="match status" value="1"/>
</dbReference>
<keyword evidence="7" id="KW-1185">Reference proteome</keyword>
<keyword evidence="2 4" id="KW-0328">Glycosyltransferase</keyword>
<reference evidence="6 7" key="1">
    <citation type="submission" date="2021-02" db="EMBL/GenBank/DDBJ databases">
        <title>Plant Genome Project.</title>
        <authorList>
            <person name="Zhang R.-G."/>
        </authorList>
    </citation>
    <scope>NUCLEOTIDE SEQUENCE [LARGE SCALE GENOMIC DNA]</scope>
    <source>
        <tissue evidence="6">Leaves</tissue>
    </source>
</reference>
<dbReference type="Pfam" id="PF00201">
    <property type="entry name" value="UDPGT"/>
    <property type="match status" value="1"/>
</dbReference>
<dbReference type="PROSITE" id="PS00375">
    <property type="entry name" value="UDPGT"/>
    <property type="match status" value="1"/>
</dbReference>
<accession>A0ABQ8IIM7</accession>
<evidence type="ECO:0000256" key="3">
    <source>
        <dbReference type="ARBA" id="ARBA00022679"/>
    </source>
</evidence>
<comment type="similarity">
    <text evidence="1 4">Belongs to the UDP-glycosyltransferase family.</text>
</comment>
<dbReference type="InterPro" id="IPR002213">
    <property type="entry name" value="UDP_glucos_trans"/>
</dbReference>
<dbReference type="EC" id="2.4.1.-" evidence="5"/>
<gene>
    <name evidence="6" type="ORF">JRO89_XS01G0022600</name>
</gene>
<evidence type="ECO:0000256" key="1">
    <source>
        <dbReference type="ARBA" id="ARBA00009995"/>
    </source>
</evidence>
<organism evidence="6 7">
    <name type="scientific">Xanthoceras sorbifolium</name>
    <dbReference type="NCBI Taxonomy" id="99658"/>
    <lineage>
        <taxon>Eukaryota</taxon>
        <taxon>Viridiplantae</taxon>
        <taxon>Streptophyta</taxon>
        <taxon>Embryophyta</taxon>
        <taxon>Tracheophyta</taxon>
        <taxon>Spermatophyta</taxon>
        <taxon>Magnoliopsida</taxon>
        <taxon>eudicotyledons</taxon>
        <taxon>Gunneridae</taxon>
        <taxon>Pentapetalae</taxon>
        <taxon>rosids</taxon>
        <taxon>malvids</taxon>
        <taxon>Sapindales</taxon>
        <taxon>Sapindaceae</taxon>
        <taxon>Xanthoceroideae</taxon>
        <taxon>Xanthoceras</taxon>
    </lineage>
</organism>
<dbReference type="SUPFAM" id="SSF53756">
    <property type="entry name" value="UDP-Glycosyltransferase/glycogen phosphorylase"/>
    <property type="match status" value="1"/>
</dbReference>
<evidence type="ECO:0000256" key="5">
    <source>
        <dbReference type="RuleBase" id="RU362057"/>
    </source>
</evidence>
<proteinExistence type="inferred from homology"/>
<dbReference type="Gene3D" id="3.40.50.2000">
    <property type="entry name" value="Glycogen Phosphorylase B"/>
    <property type="match status" value="2"/>
</dbReference>
<dbReference type="Proteomes" id="UP000827721">
    <property type="component" value="Unassembled WGS sequence"/>
</dbReference>
<keyword evidence="3 4" id="KW-0808">Transferase</keyword>
<evidence type="ECO:0000256" key="2">
    <source>
        <dbReference type="ARBA" id="ARBA00022676"/>
    </source>
</evidence>
<comment type="caution">
    <text evidence="6">The sequence shown here is derived from an EMBL/GenBank/DDBJ whole genome shotgun (WGS) entry which is preliminary data.</text>
</comment>
<dbReference type="CDD" id="cd03784">
    <property type="entry name" value="GT1_Gtf-like"/>
    <property type="match status" value="1"/>
</dbReference>
<evidence type="ECO:0000313" key="6">
    <source>
        <dbReference type="EMBL" id="KAH7576249.1"/>
    </source>
</evidence>
<name>A0ABQ8IIM7_9ROSI</name>
<dbReference type="PANTHER" id="PTHR48046:SF6">
    <property type="entry name" value="GLYCOSYLTRANSFERASE"/>
    <property type="match status" value="1"/>
</dbReference>
<dbReference type="EMBL" id="JAFEMO010000001">
    <property type="protein sequence ID" value="KAH7576249.1"/>
    <property type="molecule type" value="Genomic_DNA"/>
</dbReference>
<sequence length="469" mass="52133">MSQQTPHVVIVPSPGIGHLVPFIEFAKHLVQHHKFRVTCIIPTVGSPSDADRAALSSLPPTINHVFLPPIVVSFDDHSTAESNENTNPLIFAVTRSLPPLRDVLKSLMSTTHVVAFVADLFSTVSFDVAFEFNLTPYLFFPSNAMALSFVFYLPKLDEMVSCEFKDLPEPVQIPGCVPVHGRDLLEPVQNRQSEVYRWFFDITKRHVGLAKGIIVNTFMDMEARALKALLEEPGKPPVYPIGPLTRVGSSDPDDVSGSNCLTWLDDQPSRSVLFVSFGSGGTLSRAQLNELAFGLEMSQQRFIWVVRTPNDESSSAAYLRDQISDQKNPLDFLPEGFLERTKDRGITIPRWGQQVQILSHGSTGGFLTHCGWNSVLESVVNGVPLLAWPLYSEQKMNAVMLVKDLKVALMRPKPNEEDGLVIREEIAKVVKELMEGEEGKRVRKPVKDLMNAASKSLMEDGSSIKHFQS</sequence>
<evidence type="ECO:0000313" key="7">
    <source>
        <dbReference type="Proteomes" id="UP000827721"/>
    </source>
</evidence>
<dbReference type="InterPro" id="IPR035595">
    <property type="entry name" value="UDP_glycos_trans_CS"/>
</dbReference>
<protein>
    <recommendedName>
        <fullName evidence="5">Glycosyltransferase</fullName>
        <ecNumber evidence="5">2.4.1.-</ecNumber>
    </recommendedName>
</protein>